<dbReference type="InterPro" id="IPR003594">
    <property type="entry name" value="HATPase_dom"/>
</dbReference>
<comment type="caution">
    <text evidence="8">The sequence shown here is derived from an EMBL/GenBank/DDBJ whole genome shotgun (WGS) entry which is preliminary data.</text>
</comment>
<evidence type="ECO:0000256" key="5">
    <source>
        <dbReference type="ARBA" id="ARBA00022777"/>
    </source>
</evidence>
<protein>
    <recommendedName>
        <fullName evidence="2">histidine kinase</fullName>
        <ecNumber evidence="2">2.7.13.3</ecNumber>
    </recommendedName>
</protein>
<dbReference type="Gene3D" id="3.30.565.10">
    <property type="entry name" value="Histidine kinase-like ATPase, C-terminal domain"/>
    <property type="match status" value="2"/>
</dbReference>
<evidence type="ECO:0000256" key="3">
    <source>
        <dbReference type="ARBA" id="ARBA00022679"/>
    </source>
</evidence>
<reference evidence="9" key="1">
    <citation type="journal article" date="2019" name="Int. J. Syst. Evol. Microbiol.">
        <title>The Global Catalogue of Microorganisms (GCM) 10K type strain sequencing project: providing services to taxonomists for standard genome sequencing and annotation.</title>
        <authorList>
            <consortium name="The Broad Institute Genomics Platform"/>
            <consortium name="The Broad Institute Genome Sequencing Center for Infectious Disease"/>
            <person name="Wu L."/>
            <person name="Ma J."/>
        </authorList>
    </citation>
    <scope>NUCLEOTIDE SEQUENCE [LARGE SCALE GENOMIC DNA]</scope>
    <source>
        <strain evidence="9">CCUG 39402</strain>
    </source>
</reference>
<dbReference type="EC" id="2.7.13.3" evidence="2"/>
<keyword evidence="5" id="KW-0418">Kinase</keyword>
<keyword evidence="6 8" id="KW-0067">ATP-binding</keyword>
<gene>
    <name evidence="8" type="ORF">ACFQND_11080</name>
</gene>
<dbReference type="InterPro" id="IPR050980">
    <property type="entry name" value="2C_sensor_his_kinase"/>
</dbReference>
<dbReference type="Pfam" id="PF02518">
    <property type="entry name" value="HATPase_c"/>
    <property type="match status" value="1"/>
</dbReference>
<keyword evidence="4" id="KW-0547">Nucleotide-binding</keyword>
<dbReference type="GO" id="GO:0005524">
    <property type="term" value="F:ATP binding"/>
    <property type="evidence" value="ECO:0007669"/>
    <property type="project" value="UniProtKB-KW"/>
</dbReference>
<accession>A0ABW1TX48</accession>
<dbReference type="Pfam" id="PF13589">
    <property type="entry name" value="HATPase_c_3"/>
    <property type="match status" value="1"/>
</dbReference>
<dbReference type="EMBL" id="JBHSRS010000018">
    <property type="protein sequence ID" value="MFC6281775.1"/>
    <property type="molecule type" value="Genomic_DNA"/>
</dbReference>
<evidence type="ECO:0000256" key="4">
    <source>
        <dbReference type="ARBA" id="ARBA00022741"/>
    </source>
</evidence>
<keyword evidence="9" id="KW-1185">Reference proteome</keyword>
<name>A0ABW1TX48_9BURK</name>
<dbReference type="RefSeq" id="WP_377413428.1">
    <property type="nucleotide sequence ID" value="NZ_JBHSRS010000018.1"/>
</dbReference>
<proteinExistence type="predicted"/>
<organism evidence="8 9">
    <name type="scientific">Polaromonas aquatica</name>
    <dbReference type="NCBI Taxonomy" id="332657"/>
    <lineage>
        <taxon>Bacteria</taxon>
        <taxon>Pseudomonadati</taxon>
        <taxon>Pseudomonadota</taxon>
        <taxon>Betaproteobacteria</taxon>
        <taxon>Burkholderiales</taxon>
        <taxon>Comamonadaceae</taxon>
        <taxon>Polaromonas</taxon>
    </lineage>
</organism>
<feature type="domain" description="Histidine kinase" evidence="7">
    <location>
        <begin position="771"/>
        <end position="977"/>
    </location>
</feature>
<evidence type="ECO:0000313" key="8">
    <source>
        <dbReference type="EMBL" id="MFC6281775.1"/>
    </source>
</evidence>
<evidence type="ECO:0000256" key="1">
    <source>
        <dbReference type="ARBA" id="ARBA00000085"/>
    </source>
</evidence>
<keyword evidence="3" id="KW-0808">Transferase</keyword>
<sequence>MVSAIAFQTRARTIDHLGREQIADVPTAISELWKNAYDAYARQVALHIYEGLPPTAMIADDGHGMSMSQFIESWLVVGTESKAAGALVAENLRQGLSERPKQGQKGIGRLSVAALGSAVLVLSKQRNNNFVACLVDWRLFENPYVFLQDIRLPVVEFSSREDLKVLLPQLRASIVENLSPEDGNPDRAERLRDAWRRFDEHEVSQDARTLTTSTQIKTLAELTWDVELQLGDWPVWSGACPAGTALVMFDLNSALTAWVPGQGTVPSDAQQSSRASLVRTLSGFSDPYDDQVDDVLDYKVIVHTATEKNVVVGREAGYGIGFLHSLDHVLEGAFDEEGIFHGRVKAFGKDIGKVELTPPQLQPTSSKDRIGAFSLVIGAFEPVARSSILRPEIHASVVERAQTHSGLSIYRDGLRVMPYGRPENDFFKIEERRQSQAGREFWANRRLFGRIAISRAANPNLRDKAGREGLIDNTASRAIQILMIELLKVTARRYFGGDSPVRKELLPAIEAENDAAAEAAKKTQSRQLAGFRQIVREQSARLDVALAKSKATRAKLDVAVDIGSANAVWNLNGEVDELVSERASLRVPPKPKKLGKFEDVYRDYRDRYAEMAAHVDGLRELWTEAASRLNAKPAIDVARSQLSRNQKAITDQLGKWRREIETLLRSEFKRIGDKVDEDAKEYYKETASLLKGVEAAVTPLRVAIEEMDQTRERLFLRFSEVYEPYHRAMKQLSEGLDLDGALAYAAAHGDTLERRLEQVQSLAQVGISVEILSHELHTLDRRLAASLEALPESVRGLSAFQTAEAARKELVERLRFLSQMQIAGGDTREKISGIDIEIYLVEFFGPLLSEQGITLRATDAFSNAAFFEFPSRIFPVFINLVNNAIYWVSELTGSKEILLSAGHDTLMVSDNGRGIDPEDIPSLFELFFSRRTRGRGVGLYLCRQTLAAGGHKIDYVVDQAKKELSGANFEITLRSGFDA</sequence>
<evidence type="ECO:0000259" key="7">
    <source>
        <dbReference type="PROSITE" id="PS50109"/>
    </source>
</evidence>
<evidence type="ECO:0000313" key="9">
    <source>
        <dbReference type="Proteomes" id="UP001596270"/>
    </source>
</evidence>
<dbReference type="Proteomes" id="UP001596270">
    <property type="component" value="Unassembled WGS sequence"/>
</dbReference>
<dbReference type="SUPFAM" id="SSF55874">
    <property type="entry name" value="ATPase domain of HSP90 chaperone/DNA topoisomerase II/histidine kinase"/>
    <property type="match status" value="2"/>
</dbReference>
<evidence type="ECO:0000256" key="6">
    <source>
        <dbReference type="ARBA" id="ARBA00022840"/>
    </source>
</evidence>
<dbReference type="SMART" id="SM00387">
    <property type="entry name" value="HATPase_c"/>
    <property type="match status" value="1"/>
</dbReference>
<dbReference type="PROSITE" id="PS50109">
    <property type="entry name" value="HIS_KIN"/>
    <property type="match status" value="1"/>
</dbReference>
<evidence type="ECO:0000256" key="2">
    <source>
        <dbReference type="ARBA" id="ARBA00012438"/>
    </source>
</evidence>
<dbReference type="PANTHER" id="PTHR44936:SF10">
    <property type="entry name" value="SENSOR PROTEIN RSTB"/>
    <property type="match status" value="1"/>
</dbReference>
<dbReference type="InterPro" id="IPR036890">
    <property type="entry name" value="HATPase_C_sf"/>
</dbReference>
<dbReference type="InterPro" id="IPR005467">
    <property type="entry name" value="His_kinase_dom"/>
</dbReference>
<dbReference type="PANTHER" id="PTHR44936">
    <property type="entry name" value="SENSOR PROTEIN CREC"/>
    <property type="match status" value="1"/>
</dbReference>
<comment type="catalytic activity">
    <reaction evidence="1">
        <text>ATP + protein L-histidine = ADP + protein N-phospho-L-histidine.</text>
        <dbReference type="EC" id="2.7.13.3"/>
    </reaction>
</comment>